<evidence type="ECO:0000313" key="2">
    <source>
        <dbReference type="EMBL" id="GBF98267.1"/>
    </source>
</evidence>
<comment type="caution">
    <text evidence="2">The sequence shown here is derived from an EMBL/GenBank/DDBJ whole genome shotgun (WGS) entry which is preliminary data.</text>
</comment>
<organism evidence="2 3">
    <name type="scientific">Raphidocelis subcapitata</name>
    <dbReference type="NCBI Taxonomy" id="307507"/>
    <lineage>
        <taxon>Eukaryota</taxon>
        <taxon>Viridiplantae</taxon>
        <taxon>Chlorophyta</taxon>
        <taxon>core chlorophytes</taxon>
        <taxon>Chlorophyceae</taxon>
        <taxon>CS clade</taxon>
        <taxon>Sphaeropleales</taxon>
        <taxon>Selenastraceae</taxon>
        <taxon>Raphidocelis</taxon>
    </lineage>
</organism>
<gene>
    <name evidence="2" type="ORF">Rsub_10930</name>
</gene>
<protein>
    <submittedName>
        <fullName evidence="2">Uncharacterized protein</fullName>
    </submittedName>
</protein>
<dbReference type="InParanoid" id="A0A2V0PLP0"/>
<dbReference type="Proteomes" id="UP000247498">
    <property type="component" value="Unassembled WGS sequence"/>
</dbReference>
<name>A0A2V0PLP0_9CHLO</name>
<sequence length="266" mass="28611">MRALRPRAAPCGRPLPAGPATGRPAAPRRAAVAAAAAAAADGAAPDRWAVKRKQILVEELAAAARKARAPVPDAALLAGVEQLEGMVPGLQMSTEAMRAADWLKLVTDPSAAAARLVALRSHYPGADLCRILQERPAVLLKDIAALEADARQVHSMLSAARDRDALLTALPLLLEPRTLASVLITVDKWYFGARDPIEVLEEDPEMLRRAMICDVPLEPVFDNADGSLSVPKFNYREKRADWQAAIDAAQPRQHWGAPVKSLLEVD</sequence>
<evidence type="ECO:0000313" key="3">
    <source>
        <dbReference type="Proteomes" id="UP000247498"/>
    </source>
</evidence>
<accession>A0A2V0PLP0</accession>
<proteinExistence type="predicted"/>
<dbReference type="EMBL" id="BDRX01000120">
    <property type="protein sequence ID" value="GBF98267.1"/>
    <property type="molecule type" value="Genomic_DNA"/>
</dbReference>
<feature type="region of interest" description="Disordered" evidence="1">
    <location>
        <begin position="1"/>
        <end position="26"/>
    </location>
</feature>
<reference evidence="2 3" key="1">
    <citation type="journal article" date="2018" name="Sci. Rep.">
        <title>Raphidocelis subcapitata (=Pseudokirchneriella subcapitata) provides an insight into genome evolution and environmental adaptations in the Sphaeropleales.</title>
        <authorList>
            <person name="Suzuki S."/>
            <person name="Yamaguchi H."/>
            <person name="Nakajima N."/>
            <person name="Kawachi M."/>
        </authorList>
    </citation>
    <scope>NUCLEOTIDE SEQUENCE [LARGE SCALE GENOMIC DNA]</scope>
    <source>
        <strain evidence="2 3">NIES-35</strain>
    </source>
</reference>
<dbReference type="OrthoDB" id="534020at2759"/>
<dbReference type="AlphaFoldDB" id="A0A2V0PLP0"/>
<evidence type="ECO:0000256" key="1">
    <source>
        <dbReference type="SAM" id="MobiDB-lite"/>
    </source>
</evidence>
<feature type="compositionally biased region" description="Low complexity" evidence="1">
    <location>
        <begin position="12"/>
        <end position="26"/>
    </location>
</feature>
<keyword evidence="3" id="KW-1185">Reference proteome</keyword>